<dbReference type="SUPFAM" id="SSF51430">
    <property type="entry name" value="NAD(P)-linked oxidoreductase"/>
    <property type="match status" value="1"/>
</dbReference>
<dbReference type="AlphaFoldDB" id="A0AA46YLM7"/>
<dbReference type="Gene3D" id="3.20.20.100">
    <property type="entry name" value="NADP-dependent oxidoreductase domain"/>
    <property type="match status" value="1"/>
</dbReference>
<reference evidence="3" key="1">
    <citation type="submission" date="2022-01" db="EMBL/GenBank/DDBJ databases">
        <title>Nocardioidaceae gen. sp. A5X3R13.</title>
        <authorList>
            <person name="Lopez Marin M.A."/>
            <person name="Uhlik O."/>
        </authorList>
    </citation>
    <scope>NUCLEOTIDE SEQUENCE</scope>
    <source>
        <strain evidence="3">A5X3R13</strain>
    </source>
</reference>
<keyword evidence="4" id="KW-1185">Reference proteome</keyword>
<name>A0AA46YLM7_9ACTN</name>
<proteinExistence type="predicted"/>
<dbReference type="EMBL" id="CP094970">
    <property type="protein sequence ID" value="UYM07110.1"/>
    <property type="molecule type" value="Genomic_DNA"/>
</dbReference>
<evidence type="ECO:0000313" key="4">
    <source>
        <dbReference type="Proteomes" id="UP001164390"/>
    </source>
</evidence>
<organism evidence="3 4">
    <name type="scientific">Solicola gregarius</name>
    <dbReference type="NCBI Taxonomy" id="2908642"/>
    <lineage>
        <taxon>Bacteria</taxon>
        <taxon>Bacillati</taxon>
        <taxon>Actinomycetota</taxon>
        <taxon>Actinomycetes</taxon>
        <taxon>Propionibacteriales</taxon>
        <taxon>Nocardioidaceae</taxon>
        <taxon>Solicola</taxon>
    </lineage>
</organism>
<dbReference type="InterPro" id="IPR050791">
    <property type="entry name" value="Aldo-Keto_reductase"/>
</dbReference>
<dbReference type="Pfam" id="PF00248">
    <property type="entry name" value="Aldo_ket_red"/>
    <property type="match status" value="1"/>
</dbReference>
<keyword evidence="1" id="KW-0560">Oxidoreductase</keyword>
<dbReference type="InterPro" id="IPR023210">
    <property type="entry name" value="NADP_OxRdtase_dom"/>
</dbReference>
<dbReference type="RefSeq" id="WP_271636054.1">
    <property type="nucleotide sequence ID" value="NZ_CP094970.1"/>
</dbReference>
<feature type="domain" description="NADP-dependent oxidoreductase" evidence="2">
    <location>
        <begin position="14"/>
        <end position="267"/>
    </location>
</feature>
<accession>A0AA46YLM7</accession>
<sequence>MTTIDIAGSRVGRVGFGTMQLTGPRALGEPSDPGEMRRVLRTAVESGVRLIDTSGYYGPGVANRLVAEALRPYATDLLIATKIGAVRTPDGGFVAAVEPAALRAAVHDNLRTLRVERLQLVHVRNMPDAPIPYEETVGVVADLRAEGLIDSIGVSNVSVELLDQARGITEIASVENEFHLGDTSGRAVLDHATELGIPFLAFRPLGNGGVLAPDSRVAKAAATAGVAPAALALAWALEQSPGLAVIPGTSSRAHLRDNLAADAVVLDGRVRAELAGE</sequence>
<dbReference type="GO" id="GO:0005737">
    <property type="term" value="C:cytoplasm"/>
    <property type="evidence" value="ECO:0007669"/>
    <property type="project" value="TreeGrafter"/>
</dbReference>
<dbReference type="PANTHER" id="PTHR43625">
    <property type="entry name" value="AFLATOXIN B1 ALDEHYDE REDUCTASE"/>
    <property type="match status" value="1"/>
</dbReference>
<evidence type="ECO:0000313" key="3">
    <source>
        <dbReference type="EMBL" id="UYM07110.1"/>
    </source>
</evidence>
<dbReference type="GO" id="GO:0016491">
    <property type="term" value="F:oxidoreductase activity"/>
    <property type="evidence" value="ECO:0007669"/>
    <property type="project" value="UniProtKB-KW"/>
</dbReference>
<gene>
    <name evidence="3" type="ORF">L0C25_08550</name>
</gene>
<dbReference type="CDD" id="cd19088">
    <property type="entry name" value="AKR_AKR13B1"/>
    <property type="match status" value="1"/>
</dbReference>
<evidence type="ECO:0000259" key="2">
    <source>
        <dbReference type="Pfam" id="PF00248"/>
    </source>
</evidence>
<protein>
    <submittedName>
        <fullName evidence="3">Aldo/keto reductase</fullName>
    </submittedName>
</protein>
<dbReference type="PANTHER" id="PTHR43625:SF40">
    <property type="entry name" value="ALDO-KETO REDUCTASE YAKC [NADP(+)]"/>
    <property type="match status" value="1"/>
</dbReference>
<dbReference type="KEGG" id="sgrg:L0C25_08550"/>
<dbReference type="InterPro" id="IPR036812">
    <property type="entry name" value="NAD(P)_OxRdtase_dom_sf"/>
</dbReference>
<dbReference type="Proteomes" id="UP001164390">
    <property type="component" value="Chromosome"/>
</dbReference>
<evidence type="ECO:0000256" key="1">
    <source>
        <dbReference type="ARBA" id="ARBA00023002"/>
    </source>
</evidence>